<dbReference type="Gene3D" id="2.150.10.10">
    <property type="entry name" value="Serralysin-like metalloprotease, C-terminal"/>
    <property type="match status" value="2"/>
</dbReference>
<keyword evidence="2" id="KW-0964">Secreted</keyword>
<dbReference type="PROSITE" id="PS00330">
    <property type="entry name" value="HEMOLYSIN_CALCIUM"/>
    <property type="match status" value="1"/>
</dbReference>
<dbReference type="InterPro" id="IPR001343">
    <property type="entry name" value="Hemolysn_Ca-bd"/>
</dbReference>
<dbReference type="PANTHER" id="PTHR38340:SF1">
    <property type="entry name" value="S-LAYER PROTEIN"/>
    <property type="match status" value="1"/>
</dbReference>
<evidence type="ECO:0000256" key="2">
    <source>
        <dbReference type="ARBA" id="ARBA00022525"/>
    </source>
</evidence>
<accession>A0ABS9W3J6</accession>
<dbReference type="Proteomes" id="UP001201985">
    <property type="component" value="Unassembled WGS sequence"/>
</dbReference>
<sequence>MPHWGEDHGWARGYSARGAGRDLRSDPAWGGKDALSWSWPLGTLLTKPEARDAPMVVSMATNADAVGHDTLAAVDVALRIVDRGMVTLALGSVKAIGSASDPQGEGTYAGAMSDLSVTGADVALSRTRTDTGSGVSGGKAWSSETATTTFLALDLDGIQPLFGPINRHSQQDGSIRTPPSVQGNLATYDVDAKVYGSATYVDVTADALALEDRYSTVASIVLGSADTAPRPGAERDAFRVGAFWNDRINTGSGDDWILGLTGNDVIQSGGGADTVSAGWGDDTVRSGAGDDWVFGGEGRDTIDLGEGNNLAYGGNGGDRITAGGGHDALSGGGGDDQLSAGGGKNSFLLGSVSGAVDGNDTYSAGSGADYYLLAGPFGRDRVSGFRAAEGDRLVGYEGDWGSEGGLRSLNGNGLSLQRGSADARDLVVSVKTGWTTSTLTLDDFFVLNGAYGNTPSRGVLSDDAALAILRGIVVDGDTHSEATLRMDQFIMGDLLQILG</sequence>
<evidence type="ECO:0000313" key="3">
    <source>
        <dbReference type="EMBL" id="MCI0753859.1"/>
    </source>
</evidence>
<evidence type="ECO:0000256" key="1">
    <source>
        <dbReference type="ARBA" id="ARBA00004613"/>
    </source>
</evidence>
<dbReference type="SUPFAM" id="SSF51120">
    <property type="entry name" value="beta-Roll"/>
    <property type="match status" value="1"/>
</dbReference>
<dbReference type="EMBL" id="JALBUU010000004">
    <property type="protein sequence ID" value="MCI0753859.1"/>
    <property type="molecule type" value="Genomic_DNA"/>
</dbReference>
<dbReference type="PRINTS" id="PR00313">
    <property type="entry name" value="CABNDNGRPT"/>
</dbReference>
<dbReference type="PANTHER" id="PTHR38340">
    <property type="entry name" value="S-LAYER PROTEIN"/>
    <property type="match status" value="1"/>
</dbReference>
<keyword evidence="4" id="KW-1185">Reference proteome</keyword>
<comment type="subcellular location">
    <subcellularLocation>
        <location evidence="1">Secreted</location>
    </subcellularLocation>
</comment>
<name>A0ABS9W3J6_9PROT</name>
<dbReference type="InterPro" id="IPR050557">
    <property type="entry name" value="RTX_toxin/Mannuronan_C5-epim"/>
</dbReference>
<dbReference type="RefSeq" id="WP_120007877.1">
    <property type="nucleotide sequence ID" value="NZ_JALBUU010000004.1"/>
</dbReference>
<proteinExistence type="predicted"/>
<reference evidence="3 4" key="1">
    <citation type="submission" date="2022-03" db="EMBL/GenBank/DDBJ databases">
        <title>Complete genome analysis of Roseomonas KG 17.1 : a prolific producer of plant growth promoters.</title>
        <authorList>
            <person name="Saadouli I."/>
            <person name="Najjari A."/>
            <person name="Mosbah A."/>
            <person name="Ouzari H.I."/>
        </authorList>
    </citation>
    <scope>NUCLEOTIDE SEQUENCE [LARGE SCALE GENOMIC DNA]</scope>
    <source>
        <strain evidence="3 4">KG17-1</strain>
    </source>
</reference>
<gene>
    <name evidence="3" type="ORF">MON41_08815</name>
</gene>
<dbReference type="Pfam" id="PF00353">
    <property type="entry name" value="HemolysinCabind"/>
    <property type="match status" value="4"/>
</dbReference>
<organism evidence="3 4">
    <name type="scientific">Teichococcus vastitatis</name>
    <dbReference type="NCBI Taxonomy" id="2307076"/>
    <lineage>
        <taxon>Bacteria</taxon>
        <taxon>Pseudomonadati</taxon>
        <taxon>Pseudomonadota</taxon>
        <taxon>Alphaproteobacteria</taxon>
        <taxon>Acetobacterales</taxon>
        <taxon>Roseomonadaceae</taxon>
        <taxon>Roseomonas</taxon>
    </lineage>
</organism>
<protein>
    <submittedName>
        <fullName evidence="3">Calcium-binding protein</fullName>
    </submittedName>
</protein>
<evidence type="ECO:0000313" key="4">
    <source>
        <dbReference type="Proteomes" id="UP001201985"/>
    </source>
</evidence>
<comment type="caution">
    <text evidence="3">The sequence shown here is derived from an EMBL/GenBank/DDBJ whole genome shotgun (WGS) entry which is preliminary data.</text>
</comment>
<dbReference type="InterPro" id="IPR018511">
    <property type="entry name" value="Hemolysin-typ_Ca-bd_CS"/>
</dbReference>
<dbReference type="InterPro" id="IPR011049">
    <property type="entry name" value="Serralysin-like_metalloprot_C"/>
</dbReference>